<organism evidence="3 4">
    <name type="scientific">Naegleria fowleri</name>
    <name type="common">Brain eating amoeba</name>
    <dbReference type="NCBI Taxonomy" id="5763"/>
    <lineage>
        <taxon>Eukaryota</taxon>
        <taxon>Discoba</taxon>
        <taxon>Heterolobosea</taxon>
        <taxon>Tetramitia</taxon>
        <taxon>Eutetramitia</taxon>
        <taxon>Vahlkampfiidae</taxon>
        <taxon>Naegleria</taxon>
    </lineage>
</organism>
<dbReference type="AlphaFoldDB" id="A0A6A5C8R8"/>
<protein>
    <recommendedName>
        <fullName evidence="5">Pentacotripeptide-repeat region of PRORP domain-containing protein</fullName>
    </recommendedName>
</protein>
<keyword evidence="1" id="KW-0677">Repeat</keyword>
<dbReference type="PANTHER" id="PTHR47936">
    <property type="entry name" value="PPR_LONG DOMAIN-CONTAINING PROTEIN"/>
    <property type="match status" value="1"/>
</dbReference>
<dbReference type="VEuPathDB" id="AmoebaDB:NfTy_015540"/>
<dbReference type="Pfam" id="PF13041">
    <property type="entry name" value="PPR_2"/>
    <property type="match status" value="1"/>
</dbReference>
<dbReference type="RefSeq" id="XP_044567627.1">
    <property type="nucleotide sequence ID" value="XM_044701240.1"/>
</dbReference>
<dbReference type="PROSITE" id="PS51375">
    <property type="entry name" value="PPR"/>
    <property type="match status" value="1"/>
</dbReference>
<proteinExistence type="predicted"/>
<keyword evidence="4" id="KW-1185">Reference proteome</keyword>
<dbReference type="PANTHER" id="PTHR47936:SF1">
    <property type="entry name" value="PENTATRICOPEPTIDE REPEAT-CONTAINING PROTEIN GUN1, CHLOROPLASTIC"/>
    <property type="match status" value="1"/>
</dbReference>
<evidence type="ECO:0000313" key="3">
    <source>
        <dbReference type="EMBL" id="KAF0982914.1"/>
    </source>
</evidence>
<feature type="repeat" description="PPR" evidence="2">
    <location>
        <begin position="58"/>
        <end position="92"/>
    </location>
</feature>
<dbReference type="VEuPathDB" id="AmoebaDB:FDP41_010893"/>
<dbReference type="VEuPathDB" id="AmoebaDB:NF0025450"/>
<dbReference type="NCBIfam" id="TIGR00756">
    <property type="entry name" value="PPR"/>
    <property type="match status" value="1"/>
</dbReference>
<dbReference type="Proteomes" id="UP000444721">
    <property type="component" value="Unassembled WGS sequence"/>
</dbReference>
<dbReference type="OrthoDB" id="185373at2759"/>
<dbReference type="GeneID" id="68118108"/>
<accession>A0A6A5C8R8</accession>
<evidence type="ECO:0000256" key="2">
    <source>
        <dbReference type="PROSITE-ProRule" id="PRU00708"/>
    </source>
</evidence>
<dbReference type="EMBL" id="VFQX01000007">
    <property type="protein sequence ID" value="KAF0982914.1"/>
    <property type="molecule type" value="Genomic_DNA"/>
</dbReference>
<evidence type="ECO:0000313" key="4">
    <source>
        <dbReference type="Proteomes" id="UP000444721"/>
    </source>
</evidence>
<gene>
    <name evidence="3" type="ORF">FDP41_010893</name>
</gene>
<evidence type="ECO:0000256" key="1">
    <source>
        <dbReference type="ARBA" id="ARBA00022737"/>
    </source>
</evidence>
<dbReference type="Gene3D" id="1.25.40.10">
    <property type="entry name" value="Tetratricopeptide repeat domain"/>
    <property type="match status" value="1"/>
</dbReference>
<name>A0A6A5C8R8_NAEFO</name>
<sequence>MLSRFSRFAVKNNKFLSATSAQQVRYVRFEANPSVRAQQADVAIQKFASLKYMGMPITVDHYNEIIWKCVENAQSDKAKYMFEEMRAENIVPDVETFSMLIGCCLFDTNPLRAVNYLEEMVLLGVEAPKSFYTTISEVLTKAKHPQSSKIFAELASKPQVTKEDVLAAIRSAKTDIGIIVH</sequence>
<comment type="caution">
    <text evidence="3">The sequence shown here is derived from an EMBL/GenBank/DDBJ whole genome shotgun (WGS) entry which is preliminary data.</text>
</comment>
<reference evidence="3 4" key="1">
    <citation type="journal article" date="2019" name="Sci. Rep.">
        <title>Nanopore sequencing improves the draft genome of the human pathogenic amoeba Naegleria fowleri.</title>
        <authorList>
            <person name="Liechti N."/>
            <person name="Schurch N."/>
            <person name="Bruggmann R."/>
            <person name="Wittwer M."/>
        </authorList>
    </citation>
    <scope>NUCLEOTIDE SEQUENCE [LARGE SCALE GENOMIC DNA]</scope>
    <source>
        <strain evidence="3 4">ATCC 30894</strain>
    </source>
</reference>
<evidence type="ECO:0008006" key="5">
    <source>
        <dbReference type="Google" id="ProtNLM"/>
    </source>
</evidence>
<dbReference type="InterPro" id="IPR011990">
    <property type="entry name" value="TPR-like_helical_dom_sf"/>
</dbReference>
<dbReference type="InterPro" id="IPR002885">
    <property type="entry name" value="PPR_rpt"/>
</dbReference>